<sequence>MMILDDRRKPDATRRFLWASLALNLFLIGTIAGSIAAGSTILHSFLGGSPPMIGPDNGPPPPVRMLSEVREKLSPEGKAIFDAEFAPVMEDLMKRRDDLKKFRELREVLLRDDATDAEIRGVFEKMKNGIGDDFGRILTHMANVAVQLSPEDRAELALHRPGPPPPPQ</sequence>
<dbReference type="RefSeq" id="WP_065702077.1">
    <property type="nucleotide sequence ID" value="NZ_DHZG01000027.1"/>
</dbReference>
<evidence type="ECO:0000313" key="1">
    <source>
        <dbReference type="EMBL" id="KZD04234.1"/>
    </source>
</evidence>
<evidence type="ECO:0000313" key="2">
    <source>
        <dbReference type="Proteomes" id="UP000076167"/>
    </source>
</evidence>
<gene>
    <name evidence="1" type="ORF">AUP40_15725</name>
</gene>
<dbReference type="EMBL" id="LPXL01000018">
    <property type="protein sequence ID" value="KZD04234.1"/>
    <property type="molecule type" value="Genomic_DNA"/>
</dbReference>
<reference evidence="1 2" key="1">
    <citation type="submission" date="2015-12" db="EMBL/GenBank/DDBJ databases">
        <title>Genome sequence of Thalassospira xiamenensis MCCC 1A03005.</title>
        <authorList>
            <person name="Lu L."/>
            <person name="Lai Q."/>
            <person name="Shao Z."/>
            <person name="Qian P."/>
        </authorList>
    </citation>
    <scope>NUCLEOTIDE SEQUENCE [LARGE SCALE GENOMIC DNA]</scope>
    <source>
        <strain evidence="1 2">MCCC 1A03005</strain>
    </source>
</reference>
<organism evidence="1 2">
    <name type="scientific">Thalassospira xiamenensis</name>
    <dbReference type="NCBI Taxonomy" id="220697"/>
    <lineage>
        <taxon>Bacteria</taxon>
        <taxon>Pseudomonadati</taxon>
        <taxon>Pseudomonadota</taxon>
        <taxon>Alphaproteobacteria</taxon>
        <taxon>Rhodospirillales</taxon>
        <taxon>Thalassospiraceae</taxon>
        <taxon>Thalassospira</taxon>
    </lineage>
</organism>
<evidence type="ECO:0008006" key="3">
    <source>
        <dbReference type="Google" id="ProtNLM"/>
    </source>
</evidence>
<protein>
    <recommendedName>
        <fullName evidence="3">Heavy-metal resistance</fullName>
    </recommendedName>
</protein>
<proteinExistence type="predicted"/>
<accession>A0ABR5Y295</accession>
<name>A0ABR5Y295_9PROT</name>
<keyword evidence="2" id="KW-1185">Reference proteome</keyword>
<dbReference type="Proteomes" id="UP000076167">
    <property type="component" value="Unassembled WGS sequence"/>
</dbReference>
<comment type="caution">
    <text evidence="1">The sequence shown here is derived from an EMBL/GenBank/DDBJ whole genome shotgun (WGS) entry which is preliminary data.</text>
</comment>